<evidence type="ECO:0000256" key="6">
    <source>
        <dbReference type="ARBA" id="ARBA00022884"/>
    </source>
</evidence>
<dbReference type="GO" id="GO:0000965">
    <property type="term" value="P:mitochondrial RNA 3'-end processing"/>
    <property type="evidence" value="ECO:0007669"/>
    <property type="project" value="TreeGrafter"/>
</dbReference>
<evidence type="ECO:0000256" key="1">
    <source>
        <dbReference type="ARBA" id="ARBA00007404"/>
    </source>
</evidence>
<dbReference type="FunFam" id="3.30.1370.10:FF:000001">
    <property type="entry name" value="Polyribonucleotide nucleotidyltransferase"/>
    <property type="match status" value="1"/>
</dbReference>
<sequence>MPEAEVTLSNGKKLMTLATGKIVEFADGSGFVKMGNTRVLSTCVSKSHTSTSSGFLPLTVDYQQELRHIVKRPTNRYQETLTSRYIDRSVRPLFPSDYLYDIQLSSHPIAKDGINDPDVLAINAASLALATSDIPWNGPVAAVRVGLIDNEVVIMPTRHEREKSNLELIVTAVNNNNLVMLDGYADKVLIQDVKKAIKQGVKECQLIIQGIKKLSKDYGKIKREYEPVIKVTDELKDTIKSIAEIKLRDIFSDYKHDKMSRDKSLNNLRNNILETMKKSVSDLDLSAVVETFNVISKEIFRSLIFENDIRCDGRKLTDLRDIKCIVGEDESLHGSALFQRGQTRVHCTVTLDSLETAAKMDRISMLKSGIKDKNFYLDYVFPPYATNEIGKFGPPGRREIGHGALGGRGLYPIVPDDYPFTVGINSEVLSSNGSSSMATVCGGSLAMLDAGVPISSPASGVAIGVVTKYNNSSPDKIEDYRILTDLLGIEDYLGDMDFKIAGTDKAITSLQADIKIPGMPLSIIMESLNRAHTANNKIINIMNAALSKPRVGKPNMPVSEIIEVPIHQRGKFLGSGGRNINRIYEITGVTITNQDENCFSLFAPNETAMKEAKDIIDELLVEDKVPEFEFGGIYTAKIVEMRDNGVMLTLHPNMRPAFVHVSQLDTRSVVHPSALGFDVDHELKVKYFGRDPTSGFMRLSRKAIIATGAGPEKNFHDQK</sequence>
<keyword evidence="5" id="KW-0548">Nucleotidyltransferase</keyword>
<evidence type="ECO:0000256" key="7">
    <source>
        <dbReference type="ARBA" id="ARBA00031451"/>
    </source>
</evidence>
<reference evidence="10 11" key="1">
    <citation type="submission" date="2020-08" db="EMBL/GenBank/DDBJ databases">
        <title>Aphidius gifuensis genome sequencing and assembly.</title>
        <authorList>
            <person name="Du Z."/>
        </authorList>
    </citation>
    <scope>NUCLEOTIDE SEQUENCE [LARGE SCALE GENOMIC DNA]</scope>
    <source>
        <strain evidence="10">YNYX2018</strain>
        <tissue evidence="10">Adults</tissue>
    </source>
</reference>
<dbReference type="InterPro" id="IPR036456">
    <property type="entry name" value="PNPase_PH_RNA-bd_sf"/>
</dbReference>
<dbReference type="InterPro" id="IPR012162">
    <property type="entry name" value="PNPase"/>
</dbReference>
<dbReference type="InterPro" id="IPR036345">
    <property type="entry name" value="ExoRNase_PH_dom2_sf"/>
</dbReference>
<dbReference type="Pfam" id="PF03725">
    <property type="entry name" value="RNase_PH_C"/>
    <property type="match status" value="1"/>
</dbReference>
<evidence type="ECO:0000256" key="3">
    <source>
        <dbReference type="ARBA" id="ARBA00022490"/>
    </source>
</evidence>
<dbReference type="PANTHER" id="PTHR11252:SF0">
    <property type="entry name" value="POLYRIBONUCLEOTIDE NUCLEOTIDYLTRANSFERASE 1, MITOCHONDRIAL"/>
    <property type="match status" value="1"/>
</dbReference>
<evidence type="ECO:0000256" key="2">
    <source>
        <dbReference type="ARBA" id="ARBA00012416"/>
    </source>
</evidence>
<dbReference type="Gene3D" id="2.40.50.140">
    <property type="entry name" value="Nucleic acid-binding proteins"/>
    <property type="match status" value="1"/>
</dbReference>
<dbReference type="EC" id="2.7.7.8" evidence="2"/>
<dbReference type="InterPro" id="IPR003029">
    <property type="entry name" value="S1_domain"/>
</dbReference>
<dbReference type="PANTHER" id="PTHR11252">
    <property type="entry name" value="POLYRIBONUCLEOTIDE NUCLEOTIDYLTRANSFERASE"/>
    <property type="match status" value="1"/>
</dbReference>
<feature type="domain" description="S1 motif" evidence="9">
    <location>
        <begin position="631"/>
        <end position="702"/>
    </location>
</feature>
<dbReference type="FunFam" id="2.40.50.140:FF:000113">
    <property type="entry name" value="polyribonucleotide nucleotidyltransferase 1, mitochondrial"/>
    <property type="match status" value="1"/>
</dbReference>
<dbReference type="Pfam" id="PF01138">
    <property type="entry name" value="RNase_PH"/>
    <property type="match status" value="2"/>
</dbReference>
<proteinExistence type="inferred from homology"/>
<dbReference type="SUPFAM" id="SSF54211">
    <property type="entry name" value="Ribosomal protein S5 domain 2-like"/>
    <property type="match status" value="2"/>
</dbReference>
<dbReference type="InterPro" id="IPR015848">
    <property type="entry name" value="PNPase_PH_RNA-bd_bac/org-type"/>
</dbReference>
<organism evidence="10 11">
    <name type="scientific">Aphidius gifuensis</name>
    <name type="common">Parasitoid wasp</name>
    <dbReference type="NCBI Taxonomy" id="684658"/>
    <lineage>
        <taxon>Eukaryota</taxon>
        <taxon>Metazoa</taxon>
        <taxon>Ecdysozoa</taxon>
        <taxon>Arthropoda</taxon>
        <taxon>Hexapoda</taxon>
        <taxon>Insecta</taxon>
        <taxon>Pterygota</taxon>
        <taxon>Neoptera</taxon>
        <taxon>Endopterygota</taxon>
        <taxon>Hymenoptera</taxon>
        <taxon>Apocrita</taxon>
        <taxon>Ichneumonoidea</taxon>
        <taxon>Braconidae</taxon>
        <taxon>Aphidiinae</taxon>
        <taxon>Aphidius</taxon>
    </lineage>
</organism>
<dbReference type="Gene3D" id="3.30.1370.10">
    <property type="entry name" value="K Homology domain, type 1"/>
    <property type="match status" value="1"/>
</dbReference>
<name>A0A835CSB1_APHGI</name>
<comment type="similarity">
    <text evidence="1">Belongs to the polyribonucleotide nucleotidyltransferase family.</text>
</comment>
<dbReference type="InterPro" id="IPR004088">
    <property type="entry name" value="KH_dom_type_1"/>
</dbReference>
<evidence type="ECO:0000313" key="10">
    <source>
        <dbReference type="EMBL" id="KAF7992088.1"/>
    </source>
</evidence>
<dbReference type="InterPro" id="IPR036612">
    <property type="entry name" value="KH_dom_type_1_sf"/>
</dbReference>
<dbReference type="SMART" id="SM00322">
    <property type="entry name" value="KH"/>
    <property type="match status" value="1"/>
</dbReference>
<dbReference type="GO" id="GO:0005739">
    <property type="term" value="C:mitochondrion"/>
    <property type="evidence" value="ECO:0007669"/>
    <property type="project" value="TreeGrafter"/>
</dbReference>
<dbReference type="Gene3D" id="3.30.230.70">
    <property type="entry name" value="GHMP Kinase, N-terminal domain"/>
    <property type="match status" value="2"/>
</dbReference>
<evidence type="ECO:0000259" key="9">
    <source>
        <dbReference type="PROSITE" id="PS50126"/>
    </source>
</evidence>
<dbReference type="SUPFAM" id="SSF54791">
    <property type="entry name" value="Eukaryotic type KH-domain (KH-domain type I)"/>
    <property type="match status" value="1"/>
</dbReference>
<dbReference type="FunFam" id="3.30.230.70:FF:000006">
    <property type="entry name" value="polyribonucleotide nucleotidyltransferase 1, mitochondrial"/>
    <property type="match status" value="1"/>
</dbReference>
<dbReference type="GO" id="GO:0005829">
    <property type="term" value="C:cytosol"/>
    <property type="evidence" value="ECO:0007669"/>
    <property type="project" value="TreeGrafter"/>
</dbReference>
<dbReference type="InterPro" id="IPR020568">
    <property type="entry name" value="Ribosomal_Su5_D2-typ_SF"/>
</dbReference>
<dbReference type="AlphaFoldDB" id="A0A835CSB1"/>
<accession>A0A835CSB1</accession>
<dbReference type="SUPFAM" id="SSF46915">
    <property type="entry name" value="Polynucleotide phosphorylase/guanosine pentaphosphate synthase (PNPase/GPSI), domain 3"/>
    <property type="match status" value="1"/>
</dbReference>
<dbReference type="InterPro" id="IPR015847">
    <property type="entry name" value="ExoRNase_PH_dom2"/>
</dbReference>
<keyword evidence="3" id="KW-0963">Cytoplasm</keyword>
<dbReference type="InterPro" id="IPR012340">
    <property type="entry name" value="NA-bd_OB-fold"/>
</dbReference>
<dbReference type="Pfam" id="PF03726">
    <property type="entry name" value="PNPase"/>
    <property type="match status" value="1"/>
</dbReference>
<dbReference type="SUPFAM" id="SSF50249">
    <property type="entry name" value="Nucleic acid-binding proteins"/>
    <property type="match status" value="1"/>
</dbReference>
<gene>
    <name evidence="10" type="ORF">HCN44_001413</name>
</gene>
<dbReference type="Pfam" id="PF00013">
    <property type="entry name" value="KH_1"/>
    <property type="match status" value="1"/>
</dbReference>
<protein>
    <recommendedName>
        <fullName evidence="2">polyribonucleotide nucleotidyltransferase</fullName>
        <ecNumber evidence="2">2.7.7.8</ecNumber>
    </recommendedName>
    <alternativeName>
        <fullName evidence="7">Polynucleotide phosphorylase 1</fullName>
    </alternativeName>
</protein>
<dbReference type="InterPro" id="IPR027408">
    <property type="entry name" value="PNPase/RNase_PH_dom_sf"/>
</dbReference>
<keyword evidence="6 8" id="KW-0694">RNA-binding</keyword>
<dbReference type="EMBL" id="JACMRX010000003">
    <property type="protein sequence ID" value="KAF7992088.1"/>
    <property type="molecule type" value="Genomic_DNA"/>
</dbReference>
<dbReference type="SUPFAM" id="SSF55666">
    <property type="entry name" value="Ribonuclease PH domain 2-like"/>
    <property type="match status" value="2"/>
</dbReference>
<evidence type="ECO:0000256" key="4">
    <source>
        <dbReference type="ARBA" id="ARBA00022679"/>
    </source>
</evidence>
<dbReference type="InterPro" id="IPR004087">
    <property type="entry name" value="KH_dom"/>
</dbReference>
<evidence type="ECO:0000256" key="8">
    <source>
        <dbReference type="PROSITE-ProRule" id="PRU00117"/>
    </source>
</evidence>
<dbReference type="OrthoDB" id="437922at2759"/>
<evidence type="ECO:0000256" key="5">
    <source>
        <dbReference type="ARBA" id="ARBA00022695"/>
    </source>
</evidence>
<dbReference type="NCBIfam" id="NF008805">
    <property type="entry name" value="PRK11824.1"/>
    <property type="match status" value="1"/>
</dbReference>
<dbReference type="InterPro" id="IPR001247">
    <property type="entry name" value="ExoRNase_PH_dom1"/>
</dbReference>
<dbReference type="GO" id="GO:0000958">
    <property type="term" value="P:mitochondrial mRNA catabolic process"/>
    <property type="evidence" value="ECO:0007669"/>
    <property type="project" value="TreeGrafter"/>
</dbReference>
<dbReference type="CDD" id="cd09033">
    <property type="entry name" value="KH-I_PNPT1"/>
    <property type="match status" value="1"/>
</dbReference>
<dbReference type="NCBIfam" id="TIGR03591">
    <property type="entry name" value="polynuc_phos"/>
    <property type="match status" value="1"/>
</dbReference>
<dbReference type="PROSITE" id="PS50084">
    <property type="entry name" value="KH_TYPE_1"/>
    <property type="match status" value="1"/>
</dbReference>
<dbReference type="GO" id="GO:0000175">
    <property type="term" value="F:3'-5'-RNA exonuclease activity"/>
    <property type="evidence" value="ECO:0007669"/>
    <property type="project" value="TreeGrafter"/>
</dbReference>
<dbReference type="GO" id="GO:0003723">
    <property type="term" value="F:RNA binding"/>
    <property type="evidence" value="ECO:0007669"/>
    <property type="project" value="UniProtKB-UniRule"/>
</dbReference>
<keyword evidence="11" id="KW-1185">Reference proteome</keyword>
<comment type="caution">
    <text evidence="10">The sequence shown here is derived from an EMBL/GenBank/DDBJ whole genome shotgun (WGS) entry which is preliminary data.</text>
</comment>
<evidence type="ECO:0000313" key="11">
    <source>
        <dbReference type="Proteomes" id="UP000639338"/>
    </source>
</evidence>
<dbReference type="Proteomes" id="UP000639338">
    <property type="component" value="Unassembled WGS sequence"/>
</dbReference>
<dbReference type="PROSITE" id="PS50126">
    <property type="entry name" value="S1"/>
    <property type="match status" value="1"/>
</dbReference>
<dbReference type="CDD" id="cd11364">
    <property type="entry name" value="RNase_PH_PNPase_2"/>
    <property type="match status" value="1"/>
</dbReference>
<dbReference type="GO" id="GO:0004654">
    <property type="term" value="F:polyribonucleotide nucleotidyltransferase activity"/>
    <property type="evidence" value="ECO:0007669"/>
    <property type="project" value="UniProtKB-EC"/>
</dbReference>
<keyword evidence="4" id="KW-0808">Transferase</keyword>